<keyword evidence="3 7" id="KW-0812">Transmembrane</keyword>
<dbReference type="PANTHER" id="PTHR14969:SF62">
    <property type="entry name" value="DECAPRENYLPHOSPHORYL-5-PHOSPHORIBOSE PHOSPHATASE RV3807C-RELATED"/>
    <property type="match status" value="1"/>
</dbReference>
<feature type="transmembrane region" description="Helical" evidence="7">
    <location>
        <begin position="145"/>
        <end position="164"/>
    </location>
</feature>
<accession>A0A1T5APR8</accession>
<evidence type="ECO:0000313" key="9">
    <source>
        <dbReference type="EMBL" id="SKB37051.1"/>
    </source>
</evidence>
<gene>
    <name evidence="9" type="ORF">SAMN02745120_1097</name>
</gene>
<feature type="domain" description="Phosphatidic acid phosphatase type 2/haloperoxidase" evidence="8">
    <location>
        <begin position="51"/>
        <end position="160"/>
    </location>
</feature>
<dbReference type="GO" id="GO:0005886">
    <property type="term" value="C:plasma membrane"/>
    <property type="evidence" value="ECO:0007669"/>
    <property type="project" value="UniProtKB-SubCell"/>
</dbReference>
<dbReference type="SUPFAM" id="SSF48317">
    <property type="entry name" value="Acid phosphatase/Vanadium-dependent haloperoxidase"/>
    <property type="match status" value="1"/>
</dbReference>
<name>A0A1T5APR8_9FIRM</name>
<sequence length="170" mass="19368">MIDIFVLEFMNSISNPLFDNVMPFITKLGDKGLIWILLALIMLYYKQTRTYGIAIIMALLLTLVLGEGIIKNIVQRDRPFIKHSFDVIINHPISYSFPSGHTASSFTVLGIFLFGIKKYRVSCFILAFLIAFSRLYLGVHYFTDVLGGAALGLVDAYLVYRLYLRKKLQT</sequence>
<dbReference type="SMART" id="SM00014">
    <property type="entry name" value="acidPPc"/>
    <property type="match status" value="1"/>
</dbReference>
<evidence type="ECO:0000256" key="2">
    <source>
        <dbReference type="ARBA" id="ARBA00022475"/>
    </source>
</evidence>
<protein>
    <submittedName>
        <fullName evidence="9">Undecaprenyl-diphosphatase</fullName>
    </submittedName>
</protein>
<dbReference type="EMBL" id="FUYN01000002">
    <property type="protein sequence ID" value="SKB37051.1"/>
    <property type="molecule type" value="Genomic_DNA"/>
</dbReference>
<evidence type="ECO:0000259" key="8">
    <source>
        <dbReference type="SMART" id="SM00014"/>
    </source>
</evidence>
<organism evidence="9 10">
    <name type="scientific">Acetoanaerobium noterae</name>
    <dbReference type="NCBI Taxonomy" id="745369"/>
    <lineage>
        <taxon>Bacteria</taxon>
        <taxon>Bacillati</taxon>
        <taxon>Bacillota</taxon>
        <taxon>Clostridia</taxon>
        <taxon>Peptostreptococcales</taxon>
        <taxon>Filifactoraceae</taxon>
        <taxon>Acetoanaerobium</taxon>
    </lineage>
</organism>
<dbReference type="InterPro" id="IPR036938">
    <property type="entry name" value="PAP2/HPO_sf"/>
</dbReference>
<evidence type="ECO:0000256" key="1">
    <source>
        <dbReference type="ARBA" id="ARBA00004651"/>
    </source>
</evidence>
<dbReference type="InterPro" id="IPR000326">
    <property type="entry name" value="PAP2/HPO"/>
</dbReference>
<dbReference type="AlphaFoldDB" id="A0A1T5APR8"/>
<dbReference type="RefSeq" id="WP_079589020.1">
    <property type="nucleotide sequence ID" value="NZ_FUYN01000002.1"/>
</dbReference>
<proteinExistence type="predicted"/>
<dbReference type="CDD" id="cd03392">
    <property type="entry name" value="PAP2_like_2"/>
    <property type="match status" value="1"/>
</dbReference>
<feature type="transmembrane region" description="Helical" evidence="7">
    <location>
        <begin position="93"/>
        <end position="114"/>
    </location>
</feature>
<keyword evidence="2" id="KW-1003">Cell membrane</keyword>
<feature type="transmembrane region" description="Helical" evidence="7">
    <location>
        <begin position="52"/>
        <end position="73"/>
    </location>
</feature>
<evidence type="ECO:0000256" key="5">
    <source>
        <dbReference type="ARBA" id="ARBA00022989"/>
    </source>
</evidence>
<comment type="subcellular location">
    <subcellularLocation>
        <location evidence="1">Cell membrane</location>
        <topology evidence="1">Multi-pass membrane protein</topology>
    </subcellularLocation>
</comment>
<dbReference type="GO" id="GO:0016787">
    <property type="term" value="F:hydrolase activity"/>
    <property type="evidence" value="ECO:0007669"/>
    <property type="project" value="UniProtKB-KW"/>
</dbReference>
<dbReference type="PANTHER" id="PTHR14969">
    <property type="entry name" value="SPHINGOSINE-1-PHOSPHATE PHOSPHOHYDROLASE"/>
    <property type="match status" value="1"/>
</dbReference>
<feature type="transmembrane region" description="Helical" evidence="7">
    <location>
        <begin position="24"/>
        <end position="45"/>
    </location>
</feature>
<dbReference type="Pfam" id="PF01569">
    <property type="entry name" value="PAP2"/>
    <property type="match status" value="1"/>
</dbReference>
<evidence type="ECO:0000256" key="7">
    <source>
        <dbReference type="SAM" id="Phobius"/>
    </source>
</evidence>
<keyword evidence="5 7" id="KW-1133">Transmembrane helix</keyword>
<feature type="transmembrane region" description="Helical" evidence="7">
    <location>
        <begin position="121"/>
        <end position="139"/>
    </location>
</feature>
<evidence type="ECO:0000256" key="4">
    <source>
        <dbReference type="ARBA" id="ARBA00022801"/>
    </source>
</evidence>
<reference evidence="10" key="1">
    <citation type="submission" date="2017-02" db="EMBL/GenBank/DDBJ databases">
        <authorList>
            <person name="Varghese N."/>
            <person name="Submissions S."/>
        </authorList>
    </citation>
    <scope>NUCLEOTIDE SEQUENCE [LARGE SCALE GENOMIC DNA]</scope>
    <source>
        <strain evidence="10">ATCC 35199</strain>
    </source>
</reference>
<evidence type="ECO:0000313" key="10">
    <source>
        <dbReference type="Proteomes" id="UP000243406"/>
    </source>
</evidence>
<dbReference type="Proteomes" id="UP000243406">
    <property type="component" value="Unassembled WGS sequence"/>
</dbReference>
<dbReference type="Gene3D" id="1.20.144.10">
    <property type="entry name" value="Phosphatidic acid phosphatase type 2/haloperoxidase"/>
    <property type="match status" value="1"/>
</dbReference>
<keyword evidence="6 7" id="KW-0472">Membrane</keyword>
<dbReference type="OrthoDB" id="9789113at2"/>
<keyword evidence="4" id="KW-0378">Hydrolase</keyword>
<keyword evidence="10" id="KW-1185">Reference proteome</keyword>
<evidence type="ECO:0000256" key="3">
    <source>
        <dbReference type="ARBA" id="ARBA00022692"/>
    </source>
</evidence>
<evidence type="ECO:0000256" key="6">
    <source>
        <dbReference type="ARBA" id="ARBA00023136"/>
    </source>
</evidence>